<feature type="compositionally biased region" description="Basic and acidic residues" evidence="1">
    <location>
        <begin position="112"/>
        <end position="168"/>
    </location>
</feature>
<feature type="region of interest" description="Disordered" evidence="1">
    <location>
        <begin position="58"/>
        <end position="246"/>
    </location>
</feature>
<feature type="compositionally biased region" description="Basic and acidic residues" evidence="1">
    <location>
        <begin position="183"/>
        <end position="214"/>
    </location>
</feature>
<keyword evidence="2" id="KW-1133">Transmembrane helix</keyword>
<feature type="region of interest" description="Disordered" evidence="1">
    <location>
        <begin position="296"/>
        <end position="318"/>
    </location>
</feature>
<name>A0AAN9SUF0_PSOTE</name>
<dbReference type="PANTHER" id="PTHR33700:SF22">
    <property type="entry name" value="PROTEIN, PUTATIVE-RELATED"/>
    <property type="match status" value="1"/>
</dbReference>
<keyword evidence="2" id="KW-0812">Transmembrane</keyword>
<protein>
    <submittedName>
        <fullName evidence="3">Uncharacterized protein</fullName>
    </submittedName>
</protein>
<feature type="region of interest" description="Disordered" evidence="1">
    <location>
        <begin position="333"/>
        <end position="416"/>
    </location>
</feature>
<reference evidence="3 4" key="1">
    <citation type="submission" date="2024-01" db="EMBL/GenBank/DDBJ databases">
        <title>The genomes of 5 underutilized Papilionoideae crops provide insights into root nodulation and disease resistanc.</title>
        <authorList>
            <person name="Jiang F."/>
        </authorList>
    </citation>
    <scope>NUCLEOTIDE SEQUENCE [LARGE SCALE GENOMIC DNA]</scope>
    <source>
        <strain evidence="3">DUOXIRENSHENG_FW03</strain>
        <tissue evidence="3">Leaves</tissue>
    </source>
</reference>
<comment type="caution">
    <text evidence="3">The sequence shown here is derived from an EMBL/GenBank/DDBJ whole genome shotgun (WGS) entry which is preliminary data.</text>
</comment>
<feature type="compositionally biased region" description="Polar residues" evidence="1">
    <location>
        <begin position="217"/>
        <end position="233"/>
    </location>
</feature>
<dbReference type="Proteomes" id="UP001386955">
    <property type="component" value="Unassembled WGS sequence"/>
</dbReference>
<sequence>MFRSSHQRNSRCKDFKVKRALQICVLLGVCIWMVYLVQHSRHKKTSYSEGTNVDSEIVKLGRKESHPNVEQSSIKDTRDKEEDEEENKHEKQNKTNNVNDNEESFMTNNESEENKHKTNKESDNVIKDNEDNKDKVKEDNQSREINEEKSEIEKQKTRETETGNKEVEEINQNKTESKEDEEENHKQEEKVESNVIENNDKERNNEKPKEKHYAPDNVSNVVGLNKTEQSNQKENNEFERSSEISGTQVAYLDQKERVLNVTKLKTTQKSFIVESGEQEHNKPSGDDVEIVHSQYGTNKTSNTTEEQFETSENPKVKDSSLHITMLKLKDSNLNATVEKVDSTITKSSGARESNVTNQEYDGKKNGNGGLVNASNSSILGEEDTSSHNNDDLMHVENEDIDTSETEDEAQNEPVEP</sequence>
<evidence type="ECO:0000256" key="1">
    <source>
        <dbReference type="SAM" id="MobiDB-lite"/>
    </source>
</evidence>
<keyword evidence="4" id="KW-1185">Reference proteome</keyword>
<feature type="compositionally biased region" description="Basic and acidic residues" evidence="1">
    <location>
        <begin position="58"/>
        <end position="93"/>
    </location>
</feature>
<evidence type="ECO:0000313" key="4">
    <source>
        <dbReference type="Proteomes" id="UP001386955"/>
    </source>
</evidence>
<dbReference type="AlphaFoldDB" id="A0AAN9SUF0"/>
<accession>A0AAN9SUF0</accession>
<evidence type="ECO:0000313" key="3">
    <source>
        <dbReference type="EMBL" id="KAK7406406.1"/>
    </source>
</evidence>
<proteinExistence type="predicted"/>
<evidence type="ECO:0000256" key="2">
    <source>
        <dbReference type="SAM" id="Phobius"/>
    </source>
</evidence>
<keyword evidence="2" id="KW-0472">Membrane</keyword>
<feature type="compositionally biased region" description="Polar residues" evidence="1">
    <location>
        <begin position="296"/>
        <end position="311"/>
    </location>
</feature>
<feature type="compositionally biased region" description="Acidic residues" evidence="1">
    <location>
        <begin position="398"/>
        <end position="416"/>
    </location>
</feature>
<organism evidence="3 4">
    <name type="scientific">Psophocarpus tetragonolobus</name>
    <name type="common">Winged bean</name>
    <name type="synonym">Dolichos tetragonolobus</name>
    <dbReference type="NCBI Taxonomy" id="3891"/>
    <lineage>
        <taxon>Eukaryota</taxon>
        <taxon>Viridiplantae</taxon>
        <taxon>Streptophyta</taxon>
        <taxon>Embryophyta</taxon>
        <taxon>Tracheophyta</taxon>
        <taxon>Spermatophyta</taxon>
        <taxon>Magnoliopsida</taxon>
        <taxon>eudicotyledons</taxon>
        <taxon>Gunneridae</taxon>
        <taxon>Pentapetalae</taxon>
        <taxon>rosids</taxon>
        <taxon>fabids</taxon>
        <taxon>Fabales</taxon>
        <taxon>Fabaceae</taxon>
        <taxon>Papilionoideae</taxon>
        <taxon>50 kb inversion clade</taxon>
        <taxon>NPAAA clade</taxon>
        <taxon>indigoferoid/millettioid clade</taxon>
        <taxon>Phaseoleae</taxon>
        <taxon>Psophocarpus</taxon>
    </lineage>
</organism>
<feature type="transmembrane region" description="Helical" evidence="2">
    <location>
        <begin position="20"/>
        <end position="37"/>
    </location>
</feature>
<feature type="compositionally biased region" description="Basic and acidic residues" evidence="1">
    <location>
        <begin position="384"/>
        <end position="397"/>
    </location>
</feature>
<dbReference type="PANTHER" id="PTHR33700">
    <property type="entry name" value="MYB-LIKE PROTEIN X"/>
    <property type="match status" value="1"/>
</dbReference>
<gene>
    <name evidence="3" type="ORF">VNO78_08030</name>
</gene>
<dbReference type="EMBL" id="JAYMYS010000002">
    <property type="protein sequence ID" value="KAK7406406.1"/>
    <property type="molecule type" value="Genomic_DNA"/>
</dbReference>
<feature type="compositionally biased region" description="Polar residues" evidence="1">
    <location>
        <begin position="342"/>
        <end position="359"/>
    </location>
</feature>